<name>A0A4Z0GNM7_9BACL</name>
<feature type="transmembrane region" description="Helical" evidence="7">
    <location>
        <begin position="160"/>
        <end position="178"/>
    </location>
</feature>
<evidence type="ECO:0000313" key="10">
    <source>
        <dbReference type="Proteomes" id="UP000298347"/>
    </source>
</evidence>
<dbReference type="GO" id="GO:0006508">
    <property type="term" value="P:proteolysis"/>
    <property type="evidence" value="ECO:0007669"/>
    <property type="project" value="UniProtKB-KW"/>
</dbReference>
<keyword evidence="9" id="KW-0645">Protease</keyword>
<dbReference type="PANTHER" id="PTHR43731:SF14">
    <property type="entry name" value="PRESENILIN-ASSOCIATED RHOMBOID-LIKE PROTEIN, MITOCHONDRIAL"/>
    <property type="match status" value="1"/>
</dbReference>
<comment type="caution">
    <text evidence="9">The sequence shown here is derived from an EMBL/GenBank/DDBJ whole genome shotgun (WGS) entry which is preliminary data.</text>
</comment>
<gene>
    <name evidence="9" type="ORF">E4665_10755</name>
</gene>
<evidence type="ECO:0000259" key="8">
    <source>
        <dbReference type="Pfam" id="PF01694"/>
    </source>
</evidence>
<dbReference type="GO" id="GO:0016020">
    <property type="term" value="C:membrane"/>
    <property type="evidence" value="ECO:0007669"/>
    <property type="project" value="UniProtKB-SubCell"/>
</dbReference>
<comment type="subcellular location">
    <subcellularLocation>
        <location evidence="1">Membrane</location>
        <topology evidence="1">Multi-pass membrane protein</topology>
    </subcellularLocation>
</comment>
<feature type="domain" description="Peptidase S54 rhomboid" evidence="8">
    <location>
        <begin position="62"/>
        <end position="198"/>
    </location>
</feature>
<dbReference type="RefSeq" id="WP_135348799.1">
    <property type="nucleotide sequence ID" value="NZ_SRJD01000011.1"/>
</dbReference>
<dbReference type="InterPro" id="IPR022764">
    <property type="entry name" value="Peptidase_S54_rhomboid_dom"/>
</dbReference>
<dbReference type="InterPro" id="IPR050925">
    <property type="entry name" value="Rhomboid_protease_S54"/>
</dbReference>
<dbReference type="GO" id="GO:0004252">
    <property type="term" value="F:serine-type endopeptidase activity"/>
    <property type="evidence" value="ECO:0007669"/>
    <property type="project" value="InterPro"/>
</dbReference>
<evidence type="ECO:0000256" key="6">
    <source>
        <dbReference type="ARBA" id="ARBA00023136"/>
    </source>
</evidence>
<keyword evidence="3 7" id="KW-0812">Transmembrane</keyword>
<sequence>MFIRNESFKQFLKDYPVTSGILTVNIIIFLMLYITGAWGLLPVFAYDVVRFMMASNSAIMQGAWWQLITAVFLHTTFAHILFNAFAILIFAPALEVMLGKWRFILAYLGAGVIANAAALLPFIESPDRYGASGAIFGLFGIYIFLVIFRREWIPRQDQTIILVMVAISLIYSFIGGGIDIMGHLTGFLSGLILGPILFAGKANR</sequence>
<evidence type="ECO:0000256" key="2">
    <source>
        <dbReference type="ARBA" id="ARBA00009045"/>
    </source>
</evidence>
<reference evidence="9 10" key="1">
    <citation type="journal article" date="2015" name="Int. J. Syst. Evol. Microbiol.">
        <title>Sporolactobacillus shoreae sp. nov. and Sporolactobacillus spathodeae sp. nov., two spore-forming lactic acid bacteria isolated from tree barks in Thailand.</title>
        <authorList>
            <person name="Thamacharoensuk T."/>
            <person name="Kitahara M."/>
            <person name="Ohkuma M."/>
            <person name="Thongchul N."/>
            <person name="Tanasupawat S."/>
        </authorList>
    </citation>
    <scope>NUCLEOTIDE SEQUENCE [LARGE SCALE GENOMIC DNA]</scope>
    <source>
        <strain evidence="9 10">BK92</strain>
    </source>
</reference>
<dbReference type="Gene3D" id="1.20.1540.10">
    <property type="entry name" value="Rhomboid-like"/>
    <property type="match status" value="1"/>
</dbReference>
<feature type="transmembrane region" description="Helical" evidence="7">
    <location>
        <begin position="129"/>
        <end position="148"/>
    </location>
</feature>
<keyword evidence="10" id="KW-1185">Reference proteome</keyword>
<feature type="transmembrane region" description="Helical" evidence="7">
    <location>
        <begin position="103"/>
        <end position="123"/>
    </location>
</feature>
<evidence type="ECO:0000256" key="1">
    <source>
        <dbReference type="ARBA" id="ARBA00004141"/>
    </source>
</evidence>
<dbReference type="AlphaFoldDB" id="A0A4Z0GNM7"/>
<dbReference type="OrthoDB" id="9813074at2"/>
<keyword evidence="6 7" id="KW-0472">Membrane</keyword>
<dbReference type="PANTHER" id="PTHR43731">
    <property type="entry name" value="RHOMBOID PROTEASE"/>
    <property type="match status" value="1"/>
</dbReference>
<keyword evidence="4" id="KW-0378">Hydrolase</keyword>
<dbReference type="SUPFAM" id="SSF144091">
    <property type="entry name" value="Rhomboid-like"/>
    <property type="match status" value="1"/>
</dbReference>
<proteinExistence type="inferred from homology"/>
<feature type="transmembrane region" description="Helical" evidence="7">
    <location>
        <begin position="21"/>
        <end position="44"/>
    </location>
</feature>
<organism evidence="9 10">
    <name type="scientific">Sporolactobacillus shoreae</name>
    <dbReference type="NCBI Taxonomy" id="1465501"/>
    <lineage>
        <taxon>Bacteria</taxon>
        <taxon>Bacillati</taxon>
        <taxon>Bacillota</taxon>
        <taxon>Bacilli</taxon>
        <taxon>Bacillales</taxon>
        <taxon>Sporolactobacillaceae</taxon>
        <taxon>Sporolactobacillus</taxon>
    </lineage>
</organism>
<feature type="transmembrane region" description="Helical" evidence="7">
    <location>
        <begin position="64"/>
        <end position="91"/>
    </location>
</feature>
<comment type="similarity">
    <text evidence="2">Belongs to the peptidase S54 family.</text>
</comment>
<accession>A0A4Z0GNM7</accession>
<evidence type="ECO:0000256" key="5">
    <source>
        <dbReference type="ARBA" id="ARBA00022989"/>
    </source>
</evidence>
<evidence type="ECO:0000256" key="4">
    <source>
        <dbReference type="ARBA" id="ARBA00022801"/>
    </source>
</evidence>
<dbReference type="Proteomes" id="UP000298347">
    <property type="component" value="Unassembled WGS sequence"/>
</dbReference>
<evidence type="ECO:0000256" key="3">
    <source>
        <dbReference type="ARBA" id="ARBA00022692"/>
    </source>
</evidence>
<dbReference type="InterPro" id="IPR035952">
    <property type="entry name" value="Rhomboid-like_sf"/>
</dbReference>
<evidence type="ECO:0000313" key="9">
    <source>
        <dbReference type="EMBL" id="TGA97867.1"/>
    </source>
</evidence>
<evidence type="ECO:0000256" key="7">
    <source>
        <dbReference type="SAM" id="Phobius"/>
    </source>
</evidence>
<dbReference type="Pfam" id="PF01694">
    <property type="entry name" value="Rhomboid"/>
    <property type="match status" value="1"/>
</dbReference>
<keyword evidence="5 7" id="KW-1133">Transmembrane helix</keyword>
<protein>
    <submittedName>
        <fullName evidence="9">Rhomboid family intramembrane serine protease</fullName>
    </submittedName>
</protein>
<dbReference type="EMBL" id="SRJD01000011">
    <property type="protein sequence ID" value="TGA97867.1"/>
    <property type="molecule type" value="Genomic_DNA"/>
</dbReference>